<dbReference type="GO" id="GO:0005886">
    <property type="term" value="C:plasma membrane"/>
    <property type="evidence" value="ECO:0007669"/>
    <property type="project" value="TreeGrafter"/>
</dbReference>
<keyword evidence="3 5" id="KW-0133">Cell shape</keyword>
<evidence type="ECO:0000313" key="8">
    <source>
        <dbReference type="Proteomes" id="UP000617628"/>
    </source>
</evidence>
<evidence type="ECO:0000256" key="2">
    <source>
        <dbReference type="ARBA" id="ARBA00013855"/>
    </source>
</evidence>
<dbReference type="GO" id="GO:0008360">
    <property type="term" value="P:regulation of cell shape"/>
    <property type="evidence" value="ECO:0007669"/>
    <property type="project" value="UniProtKB-KW"/>
</dbReference>
<dbReference type="PIRSF" id="PIRSF038471">
    <property type="entry name" value="MreC"/>
    <property type="match status" value="1"/>
</dbReference>
<dbReference type="Proteomes" id="UP000617628">
    <property type="component" value="Unassembled WGS sequence"/>
</dbReference>
<comment type="similarity">
    <text evidence="1 5">Belongs to the MreC family.</text>
</comment>
<protein>
    <recommendedName>
        <fullName evidence="2 5">Cell shape-determining protein MreC</fullName>
    </recommendedName>
    <alternativeName>
        <fullName evidence="4 5">Cell shape protein MreC</fullName>
    </alternativeName>
</protein>
<dbReference type="Gene3D" id="2.40.10.350">
    <property type="entry name" value="Rod shape-determining protein MreC, domain 2"/>
    <property type="match status" value="1"/>
</dbReference>
<comment type="function">
    <text evidence="5">Involved in formation and maintenance of cell shape.</text>
</comment>
<evidence type="ECO:0000313" key="7">
    <source>
        <dbReference type="EMBL" id="MBK1877496.1"/>
    </source>
</evidence>
<dbReference type="RefSeq" id="WP_200355710.1">
    <property type="nucleotide sequence ID" value="NZ_JAENIL010000019.1"/>
</dbReference>
<evidence type="ECO:0000256" key="3">
    <source>
        <dbReference type="ARBA" id="ARBA00022960"/>
    </source>
</evidence>
<dbReference type="EMBL" id="JAENIL010000019">
    <property type="protein sequence ID" value="MBK1877496.1"/>
    <property type="molecule type" value="Genomic_DNA"/>
</dbReference>
<dbReference type="InterPro" id="IPR007221">
    <property type="entry name" value="MreC"/>
</dbReference>
<evidence type="ECO:0000256" key="1">
    <source>
        <dbReference type="ARBA" id="ARBA00009369"/>
    </source>
</evidence>
<dbReference type="Pfam" id="PF04085">
    <property type="entry name" value="MreC"/>
    <property type="match status" value="1"/>
</dbReference>
<evidence type="ECO:0000256" key="4">
    <source>
        <dbReference type="ARBA" id="ARBA00032089"/>
    </source>
</evidence>
<dbReference type="InterPro" id="IPR042175">
    <property type="entry name" value="Cell/Rod_MreC_2"/>
</dbReference>
<dbReference type="Gene3D" id="2.40.10.340">
    <property type="entry name" value="Rod shape-determining protein MreC, domain 1"/>
    <property type="match status" value="1"/>
</dbReference>
<comment type="caution">
    <text evidence="7">The sequence shown here is derived from an EMBL/GenBank/DDBJ whole genome shotgun (WGS) entry which is preliminary data.</text>
</comment>
<organism evidence="7 8">
    <name type="scientific">Pelagicoccus mobilis</name>
    <dbReference type="NCBI Taxonomy" id="415221"/>
    <lineage>
        <taxon>Bacteria</taxon>
        <taxon>Pseudomonadati</taxon>
        <taxon>Verrucomicrobiota</taxon>
        <taxon>Opitutia</taxon>
        <taxon>Puniceicoccales</taxon>
        <taxon>Pelagicoccaceae</taxon>
        <taxon>Pelagicoccus</taxon>
    </lineage>
</organism>
<proteinExistence type="inferred from homology"/>
<dbReference type="AlphaFoldDB" id="A0A934RVZ0"/>
<gene>
    <name evidence="7" type="ORF">JIN87_11505</name>
</gene>
<evidence type="ECO:0000259" key="6">
    <source>
        <dbReference type="Pfam" id="PF04085"/>
    </source>
</evidence>
<dbReference type="PANTHER" id="PTHR34138:SF1">
    <property type="entry name" value="CELL SHAPE-DETERMINING PROTEIN MREC"/>
    <property type="match status" value="1"/>
</dbReference>
<sequence length="280" mass="31155">MYKKRLSQFKPLIVLGVATMAWLLLPVVFKSFAKKGFYEFQAPVSLTSSYVRDLQDFWSARTKSKNELYEAGQSLARLNAGYQIAALENQTWQAEIARLENLLQLPSRPDYQYEIARVVERDFNAWWQRIIIRKGKDYGIPVGAPVVFVGGVVGRVSEVHAYTSVVDLISNNHLRLAVVIDGDNRPMSYRGGGSESFAQPVGLAEFIPTDIQIADTENRPVLITSGMGGVYPAGLKVGELRRLRQGAGGMFYDGEVELDARLASLTEVAVMIQIPPEPEQ</sequence>
<accession>A0A934RVZ0</accession>
<reference evidence="7" key="1">
    <citation type="submission" date="2021-01" db="EMBL/GenBank/DDBJ databases">
        <title>Modified the classification status of verrucomicrobia.</title>
        <authorList>
            <person name="Feng X."/>
        </authorList>
    </citation>
    <scope>NUCLEOTIDE SEQUENCE</scope>
    <source>
        <strain evidence="7">KCTC 13126</strain>
    </source>
</reference>
<dbReference type="InterPro" id="IPR055342">
    <property type="entry name" value="MreC_beta-barrel_core"/>
</dbReference>
<dbReference type="PANTHER" id="PTHR34138">
    <property type="entry name" value="CELL SHAPE-DETERMINING PROTEIN MREC"/>
    <property type="match status" value="1"/>
</dbReference>
<keyword evidence="8" id="KW-1185">Reference proteome</keyword>
<evidence type="ECO:0000256" key="5">
    <source>
        <dbReference type="PIRNR" id="PIRNR038471"/>
    </source>
</evidence>
<feature type="domain" description="Rod shape-determining protein MreC beta-barrel core" evidence="6">
    <location>
        <begin position="118"/>
        <end position="271"/>
    </location>
</feature>
<name>A0A934RVZ0_9BACT</name>
<dbReference type="InterPro" id="IPR042177">
    <property type="entry name" value="Cell/Rod_1"/>
</dbReference>